<keyword evidence="2" id="KW-1185">Reference proteome</keyword>
<dbReference type="RefSeq" id="XP_004354959.1">
    <property type="nucleotide sequence ID" value="XM_004354907.1"/>
</dbReference>
<sequence>MGGALSSIPDRMISQQKILQQDMMEKNIKNQIRFQDRMLRKQIAMQIAITRERTYWCIALATVGWIGVAVKKVPKMAAAPLSLFTLVTAYQADLAFYTKANRIKKMAEDIENDPSYWFVPTDPAGGQP</sequence>
<dbReference type="EMBL" id="GL883023">
    <property type="protein sequence ID" value="EGG16559.1"/>
    <property type="molecule type" value="Genomic_DNA"/>
</dbReference>
<dbReference type="OrthoDB" id="10256697at2759"/>
<dbReference type="OMA" id="TRERTYW"/>
<accession>F4Q6P9</accession>
<dbReference type="PANTHER" id="PTHR13411">
    <property type="entry name" value="PLASMINOGEN RECEPTOR (KT)"/>
    <property type="match status" value="1"/>
</dbReference>
<dbReference type="Pfam" id="PF10166">
    <property type="entry name" value="DUF2368"/>
    <property type="match status" value="1"/>
</dbReference>
<dbReference type="KEGG" id="dfa:DFA_09106"/>
<dbReference type="PANTHER" id="PTHR13411:SF6">
    <property type="entry name" value="PLASMINOGEN RECEPTOR (KT)"/>
    <property type="match status" value="1"/>
</dbReference>
<dbReference type="AlphaFoldDB" id="F4Q6P9"/>
<dbReference type="GO" id="GO:0005886">
    <property type="term" value="C:plasma membrane"/>
    <property type="evidence" value="ECO:0007669"/>
    <property type="project" value="InterPro"/>
</dbReference>
<gene>
    <name evidence="1" type="ORF">DFA_09106</name>
</gene>
<name>F4Q6P9_CACFS</name>
<dbReference type="InterPro" id="IPR019319">
    <property type="entry name" value="Plg-R(KT)"/>
</dbReference>
<dbReference type="Proteomes" id="UP000007797">
    <property type="component" value="Unassembled WGS sequence"/>
</dbReference>
<dbReference type="GeneID" id="14868615"/>
<evidence type="ECO:0000313" key="1">
    <source>
        <dbReference type="EMBL" id="EGG16559.1"/>
    </source>
</evidence>
<protein>
    <submittedName>
        <fullName evidence="1">Uncharacterized protein</fullName>
    </submittedName>
</protein>
<organism evidence="1 2">
    <name type="scientific">Cavenderia fasciculata</name>
    <name type="common">Slime mold</name>
    <name type="synonym">Dictyostelium fasciculatum</name>
    <dbReference type="NCBI Taxonomy" id="261658"/>
    <lineage>
        <taxon>Eukaryota</taxon>
        <taxon>Amoebozoa</taxon>
        <taxon>Evosea</taxon>
        <taxon>Eumycetozoa</taxon>
        <taxon>Dictyostelia</taxon>
        <taxon>Acytosteliales</taxon>
        <taxon>Cavenderiaceae</taxon>
        <taxon>Cavenderia</taxon>
    </lineage>
</organism>
<evidence type="ECO:0000313" key="2">
    <source>
        <dbReference type="Proteomes" id="UP000007797"/>
    </source>
</evidence>
<proteinExistence type="predicted"/>
<reference evidence="2" key="1">
    <citation type="journal article" date="2011" name="Genome Res.">
        <title>Phylogeny-wide analysis of social amoeba genomes highlights ancient origins for complex intercellular communication.</title>
        <authorList>
            <person name="Heidel A.J."/>
            <person name="Lawal H.M."/>
            <person name="Felder M."/>
            <person name="Schilde C."/>
            <person name="Helps N.R."/>
            <person name="Tunggal B."/>
            <person name="Rivero F."/>
            <person name="John U."/>
            <person name="Schleicher M."/>
            <person name="Eichinger L."/>
            <person name="Platzer M."/>
            <person name="Noegel A.A."/>
            <person name="Schaap P."/>
            <person name="Gloeckner G."/>
        </authorList>
    </citation>
    <scope>NUCLEOTIDE SEQUENCE [LARGE SCALE GENOMIC DNA]</scope>
    <source>
        <strain evidence="2">SH3</strain>
    </source>
</reference>